<organism evidence="9 10">
    <name type="scientific">Aphanomyces astaci</name>
    <name type="common">Crayfish plague agent</name>
    <dbReference type="NCBI Taxonomy" id="112090"/>
    <lineage>
        <taxon>Eukaryota</taxon>
        <taxon>Sar</taxon>
        <taxon>Stramenopiles</taxon>
        <taxon>Oomycota</taxon>
        <taxon>Saprolegniomycetes</taxon>
        <taxon>Saprolegniales</taxon>
        <taxon>Verrucalvaceae</taxon>
        <taxon>Aphanomyces</taxon>
    </lineage>
</organism>
<evidence type="ECO:0000256" key="4">
    <source>
        <dbReference type="ARBA" id="ARBA00022741"/>
    </source>
</evidence>
<keyword evidence="4" id="KW-0547">Nucleotide-binding</keyword>
<dbReference type="SUPFAM" id="SSF52540">
    <property type="entry name" value="P-loop containing nucleoside triphosphate hydrolases"/>
    <property type="match status" value="1"/>
</dbReference>
<reference evidence="9 10" key="1">
    <citation type="submission" date="2018-08" db="EMBL/GenBank/DDBJ databases">
        <title>Aphanomyces genome sequencing and annotation.</title>
        <authorList>
            <person name="Minardi D."/>
            <person name="Oidtmann B."/>
            <person name="Van Der Giezen M."/>
            <person name="Studholme D.J."/>
        </authorList>
    </citation>
    <scope>NUCLEOTIDE SEQUENCE [LARGE SCALE GENOMIC DNA]</scope>
    <source>
        <strain evidence="9 10">Yx</strain>
    </source>
</reference>
<dbReference type="PANTHER" id="PTHR23117:SF13">
    <property type="entry name" value="GUANYLATE KINASE"/>
    <property type="match status" value="1"/>
</dbReference>
<comment type="caution">
    <text evidence="9">The sequence shown here is derived from an EMBL/GenBank/DDBJ whole genome shotgun (WGS) entry which is preliminary data.</text>
</comment>
<feature type="compositionally biased region" description="Basic and acidic residues" evidence="7">
    <location>
        <begin position="1"/>
        <end position="10"/>
    </location>
</feature>
<dbReference type="GO" id="GO:0005524">
    <property type="term" value="F:ATP binding"/>
    <property type="evidence" value="ECO:0007669"/>
    <property type="project" value="UniProtKB-KW"/>
</dbReference>
<dbReference type="SMART" id="SM00072">
    <property type="entry name" value="GuKc"/>
    <property type="match status" value="1"/>
</dbReference>
<dbReference type="GO" id="GO:0004385">
    <property type="term" value="F:GMP kinase activity"/>
    <property type="evidence" value="ECO:0007669"/>
    <property type="project" value="UniProtKB-EC"/>
</dbReference>
<dbReference type="Gene3D" id="3.30.63.10">
    <property type="entry name" value="Guanylate Kinase phosphate binding domain"/>
    <property type="match status" value="1"/>
</dbReference>
<keyword evidence="5" id="KW-0418">Kinase</keyword>
<evidence type="ECO:0000259" key="8">
    <source>
        <dbReference type="PROSITE" id="PS50052"/>
    </source>
</evidence>
<dbReference type="PANTHER" id="PTHR23117">
    <property type="entry name" value="GUANYLATE KINASE-RELATED"/>
    <property type="match status" value="1"/>
</dbReference>
<comment type="similarity">
    <text evidence="1">Belongs to the guanylate kinase family.</text>
</comment>
<feature type="compositionally biased region" description="Low complexity" evidence="7">
    <location>
        <begin position="13"/>
        <end position="33"/>
    </location>
</feature>
<evidence type="ECO:0000313" key="10">
    <source>
        <dbReference type="Proteomes" id="UP000266239"/>
    </source>
</evidence>
<dbReference type="AlphaFoldDB" id="A0A397C722"/>
<dbReference type="InterPro" id="IPR017665">
    <property type="entry name" value="Guanylate_kinase"/>
</dbReference>
<keyword evidence="3" id="KW-0808">Transferase</keyword>
<feature type="domain" description="Guanylate kinase-like" evidence="8">
    <location>
        <begin position="56"/>
        <end position="238"/>
    </location>
</feature>
<protein>
    <recommendedName>
        <fullName evidence="2">guanylate kinase</fullName>
        <ecNumber evidence="2">2.7.4.8</ecNumber>
    </recommendedName>
</protein>
<evidence type="ECO:0000313" key="9">
    <source>
        <dbReference type="EMBL" id="RHY38443.1"/>
    </source>
</evidence>
<dbReference type="EC" id="2.7.4.8" evidence="2"/>
<evidence type="ECO:0000256" key="5">
    <source>
        <dbReference type="ARBA" id="ARBA00022777"/>
    </source>
</evidence>
<dbReference type="FunFam" id="3.40.50.300:FF:000776">
    <property type="entry name" value="Guanylate kinase 2"/>
    <property type="match status" value="1"/>
</dbReference>
<dbReference type="VEuPathDB" id="FungiDB:H257_07108"/>
<evidence type="ECO:0000256" key="1">
    <source>
        <dbReference type="ARBA" id="ARBA00005790"/>
    </source>
</evidence>
<evidence type="ECO:0000256" key="7">
    <source>
        <dbReference type="SAM" id="MobiDB-lite"/>
    </source>
</evidence>
<dbReference type="NCBIfam" id="TIGR03263">
    <property type="entry name" value="guanyl_kin"/>
    <property type="match status" value="1"/>
</dbReference>
<dbReference type="PROSITE" id="PS50052">
    <property type="entry name" value="GUANYLATE_KINASE_2"/>
    <property type="match status" value="1"/>
</dbReference>
<dbReference type="InterPro" id="IPR027417">
    <property type="entry name" value="P-loop_NTPase"/>
</dbReference>
<dbReference type="EMBL" id="QUTA01000013">
    <property type="protein sequence ID" value="RHY38443.1"/>
    <property type="molecule type" value="Genomic_DNA"/>
</dbReference>
<feature type="region of interest" description="Disordered" evidence="7">
    <location>
        <begin position="1"/>
        <end position="49"/>
    </location>
</feature>
<keyword evidence="6" id="KW-0067">ATP-binding</keyword>
<proteinExistence type="inferred from homology"/>
<dbReference type="InterPro" id="IPR008144">
    <property type="entry name" value="Guanylate_kin-like_dom"/>
</dbReference>
<dbReference type="GO" id="GO:0005829">
    <property type="term" value="C:cytosol"/>
    <property type="evidence" value="ECO:0007669"/>
    <property type="project" value="TreeGrafter"/>
</dbReference>
<dbReference type="Gene3D" id="3.40.50.300">
    <property type="entry name" value="P-loop containing nucleotide triphosphate hydrolases"/>
    <property type="match status" value="1"/>
</dbReference>
<dbReference type="InterPro" id="IPR020590">
    <property type="entry name" value="Guanylate_kinase_CS"/>
</dbReference>
<dbReference type="FunFam" id="3.30.63.10:FF:000002">
    <property type="entry name" value="Guanylate kinase 1"/>
    <property type="match status" value="1"/>
</dbReference>
<evidence type="ECO:0000256" key="2">
    <source>
        <dbReference type="ARBA" id="ARBA00012961"/>
    </source>
</evidence>
<sequence length="259" mass="27912">MFPLGEDARGCRASRPSPFSTTPPTASMTAASSVHHIEPDSELAPSSPIHSTNARLHPLVIAGPSGVGKGTLINRLLAKYPSLFGFSVSHTTRGPRPGEENGIAYHFVTKDEFDEAVAADAFIEFARVHGNGYGTSKKSVQVVQDAGKICVLDIDIQGVQQVKLAKDLPVHYLFVAPPSMADLEARLRGRGTETEDKIGLRLANASGELAYADEGHFDKILVNNDLDQAFQELEQTLAAWYPDVHFNDHAVKSSGNPQV</sequence>
<dbReference type="CDD" id="cd00071">
    <property type="entry name" value="GMPK"/>
    <property type="match status" value="1"/>
</dbReference>
<dbReference type="Proteomes" id="UP000266239">
    <property type="component" value="Unassembled WGS sequence"/>
</dbReference>
<evidence type="ECO:0000256" key="6">
    <source>
        <dbReference type="ARBA" id="ARBA00022840"/>
    </source>
</evidence>
<evidence type="ECO:0000256" key="3">
    <source>
        <dbReference type="ARBA" id="ARBA00022679"/>
    </source>
</evidence>
<name>A0A397C722_APHAT</name>
<dbReference type="PROSITE" id="PS00856">
    <property type="entry name" value="GUANYLATE_KINASE_1"/>
    <property type="match status" value="1"/>
</dbReference>
<dbReference type="Pfam" id="PF00625">
    <property type="entry name" value="Guanylate_kin"/>
    <property type="match status" value="1"/>
</dbReference>
<dbReference type="InterPro" id="IPR008145">
    <property type="entry name" value="GK/Ca_channel_bsu"/>
</dbReference>
<accession>A0A397C722</accession>
<gene>
    <name evidence="9" type="ORF">DYB25_008692</name>
</gene>